<evidence type="ECO:0000313" key="2">
    <source>
        <dbReference type="Proteomes" id="UP000051587"/>
    </source>
</evidence>
<name>A0A0P1G2V9_THAGE</name>
<gene>
    <name evidence="1" type="ORF">TG4357_02811</name>
</gene>
<protein>
    <submittedName>
        <fullName evidence="1">Uncharacterized protein</fullName>
    </submittedName>
</protein>
<dbReference type="EMBL" id="CYSA01000026">
    <property type="protein sequence ID" value="CUH67100.1"/>
    <property type="molecule type" value="Genomic_DNA"/>
</dbReference>
<accession>A0A0P1G2V9</accession>
<dbReference type="Proteomes" id="UP000051587">
    <property type="component" value="Unassembled WGS sequence"/>
</dbReference>
<dbReference type="AlphaFoldDB" id="A0A0P1G2V9"/>
<evidence type="ECO:0000313" key="1">
    <source>
        <dbReference type="EMBL" id="CUH67100.1"/>
    </source>
</evidence>
<proteinExistence type="predicted"/>
<dbReference type="RefSeq" id="WP_058263528.1">
    <property type="nucleotide sequence ID" value="NZ_CP051181.1"/>
</dbReference>
<reference evidence="1 2" key="1">
    <citation type="submission" date="2015-09" db="EMBL/GenBank/DDBJ databases">
        <authorList>
            <consortium name="Swine Surveillance"/>
        </authorList>
    </citation>
    <scope>NUCLEOTIDE SEQUENCE [LARGE SCALE GENOMIC DNA]</scope>
    <source>
        <strain evidence="1 2">CECT 4357</strain>
    </source>
</reference>
<keyword evidence="2" id="KW-1185">Reference proteome</keyword>
<sequence>MASVSSFSFDLEAQGRAAKLHIKIGAAPGIEEWRCYPPDFLGATNGTVAWRKNEIGLFSDSGNLEGAFTYGILIIPEIGLDNVAIGTVGDARFENWGAGNWILKNKLVS</sequence>
<organism evidence="1 2">
    <name type="scientific">Thalassovita gelatinovora</name>
    <name type="common">Thalassobius gelatinovorus</name>
    <dbReference type="NCBI Taxonomy" id="53501"/>
    <lineage>
        <taxon>Bacteria</taxon>
        <taxon>Pseudomonadati</taxon>
        <taxon>Pseudomonadota</taxon>
        <taxon>Alphaproteobacteria</taxon>
        <taxon>Rhodobacterales</taxon>
        <taxon>Roseobacteraceae</taxon>
        <taxon>Thalassovita</taxon>
    </lineage>
</organism>